<dbReference type="InterPro" id="IPR021109">
    <property type="entry name" value="Peptidase_aspartic_dom_sf"/>
</dbReference>
<comment type="caution">
    <text evidence="12">The sequence shown here is derived from an EMBL/GenBank/DDBJ whole genome shotgun (WGS) entry which is preliminary data.</text>
</comment>
<dbReference type="EMBL" id="QZBM01000039">
    <property type="protein sequence ID" value="THZ28940.1"/>
    <property type="molecule type" value="Genomic_DNA"/>
</dbReference>
<evidence type="ECO:0000256" key="9">
    <source>
        <dbReference type="RuleBase" id="RU000454"/>
    </source>
</evidence>
<dbReference type="Proteomes" id="UP000308005">
    <property type="component" value="Unassembled WGS sequence"/>
</dbReference>
<evidence type="ECO:0000256" key="6">
    <source>
        <dbReference type="ARBA" id="ARBA00023136"/>
    </source>
</evidence>
<name>A0A4S9TUC8_AURPU</name>
<proteinExistence type="inferred from homology"/>
<dbReference type="GO" id="GO:0004190">
    <property type="term" value="F:aspartic-type endopeptidase activity"/>
    <property type="evidence" value="ECO:0007669"/>
    <property type="project" value="UniProtKB-KW"/>
</dbReference>
<dbReference type="SUPFAM" id="SSF50630">
    <property type="entry name" value="Acid proteases"/>
    <property type="match status" value="1"/>
</dbReference>
<dbReference type="GO" id="GO:0000422">
    <property type="term" value="P:autophagy of mitochondrion"/>
    <property type="evidence" value="ECO:0007669"/>
    <property type="project" value="TreeGrafter"/>
</dbReference>
<dbReference type="AlphaFoldDB" id="A0A4S9TUC8"/>
<evidence type="ECO:0000256" key="1">
    <source>
        <dbReference type="ARBA" id="ARBA00004141"/>
    </source>
</evidence>
<gene>
    <name evidence="12" type="ORF">D6C91_01705</name>
</gene>
<evidence type="ECO:0000256" key="3">
    <source>
        <dbReference type="ARBA" id="ARBA00022692"/>
    </source>
</evidence>
<keyword evidence="9 12" id="KW-0645">Protease</keyword>
<evidence type="ECO:0000256" key="8">
    <source>
        <dbReference type="PIRSR" id="PIRSR601461-1"/>
    </source>
</evidence>
<evidence type="ECO:0000256" key="10">
    <source>
        <dbReference type="SAM" id="Phobius"/>
    </source>
</evidence>
<accession>A0A4S9TUC8</accession>
<evidence type="ECO:0000256" key="2">
    <source>
        <dbReference type="ARBA" id="ARBA00007447"/>
    </source>
</evidence>
<comment type="similarity">
    <text evidence="2 9">Belongs to the peptidase A1 family.</text>
</comment>
<dbReference type="PROSITE" id="PS51767">
    <property type="entry name" value="PEPTIDASE_A1"/>
    <property type="match status" value="1"/>
</dbReference>
<organism evidence="12 13">
    <name type="scientific">Aureobasidium pullulans</name>
    <name type="common">Black yeast</name>
    <name type="synonym">Pullularia pullulans</name>
    <dbReference type="NCBI Taxonomy" id="5580"/>
    <lineage>
        <taxon>Eukaryota</taxon>
        <taxon>Fungi</taxon>
        <taxon>Dikarya</taxon>
        <taxon>Ascomycota</taxon>
        <taxon>Pezizomycotina</taxon>
        <taxon>Dothideomycetes</taxon>
        <taxon>Dothideomycetidae</taxon>
        <taxon>Dothideales</taxon>
        <taxon>Saccotheciaceae</taxon>
        <taxon>Aureobasidium</taxon>
    </lineage>
</organism>
<dbReference type="InterPro" id="IPR001461">
    <property type="entry name" value="Aspartic_peptidase_A1"/>
</dbReference>
<dbReference type="PANTHER" id="PTHR37278">
    <property type="entry name" value="AUTOPHAGY-RELATED PROTEIN 33-RELATED"/>
    <property type="match status" value="1"/>
</dbReference>
<dbReference type="PROSITE" id="PS00141">
    <property type="entry name" value="ASP_PROTEASE"/>
    <property type="match status" value="1"/>
</dbReference>
<dbReference type="InterPro" id="IPR001969">
    <property type="entry name" value="Aspartic_peptidase_AS"/>
</dbReference>
<keyword evidence="6 10" id="KW-0472">Membrane</keyword>
<dbReference type="GO" id="GO:0006508">
    <property type="term" value="P:proteolysis"/>
    <property type="evidence" value="ECO:0007669"/>
    <property type="project" value="UniProtKB-KW"/>
</dbReference>
<comment type="similarity">
    <text evidence="7">Belongs to the ATG33 family.</text>
</comment>
<dbReference type="PRINTS" id="PR00792">
    <property type="entry name" value="PEPSIN"/>
</dbReference>
<reference evidence="12 13" key="1">
    <citation type="submission" date="2018-10" db="EMBL/GenBank/DDBJ databases">
        <title>Fifty Aureobasidium pullulans genomes reveal a recombining polyextremotolerant generalist.</title>
        <authorList>
            <person name="Gostincar C."/>
            <person name="Turk M."/>
            <person name="Zajc J."/>
            <person name="Gunde-Cimerman N."/>
        </authorList>
    </citation>
    <scope>NUCLEOTIDE SEQUENCE [LARGE SCALE GENOMIC DNA]</scope>
    <source>
        <strain evidence="12 13">EXF-3863</strain>
    </source>
</reference>
<feature type="active site" evidence="8">
    <location>
        <position position="459"/>
    </location>
</feature>
<keyword evidence="9" id="KW-0378">Hydrolase</keyword>
<dbReference type="Gene3D" id="2.40.70.10">
    <property type="entry name" value="Acid Proteases"/>
    <property type="match status" value="2"/>
</dbReference>
<feature type="active site" evidence="8">
    <location>
        <position position="256"/>
    </location>
</feature>
<dbReference type="Pfam" id="PF00026">
    <property type="entry name" value="Asp"/>
    <property type="match status" value="1"/>
</dbReference>
<keyword evidence="5 10" id="KW-1133">Transmembrane helix</keyword>
<protein>
    <submittedName>
        <fullName evidence="12">Acid protease</fullName>
    </submittedName>
</protein>
<keyword evidence="4 9" id="KW-0064">Aspartyl protease</keyword>
<dbReference type="InterPro" id="IPR051668">
    <property type="entry name" value="ATG33"/>
</dbReference>
<evidence type="ECO:0000256" key="7">
    <source>
        <dbReference type="ARBA" id="ARBA00038013"/>
    </source>
</evidence>
<evidence type="ECO:0000256" key="5">
    <source>
        <dbReference type="ARBA" id="ARBA00022989"/>
    </source>
</evidence>
<evidence type="ECO:0000256" key="4">
    <source>
        <dbReference type="ARBA" id="ARBA00022750"/>
    </source>
</evidence>
<evidence type="ECO:0000313" key="13">
    <source>
        <dbReference type="Proteomes" id="UP000308005"/>
    </source>
</evidence>
<feature type="domain" description="Peptidase A1" evidence="11">
    <location>
        <begin position="238"/>
        <end position="564"/>
    </location>
</feature>
<sequence length="595" mass="63467">MPSTIAACKFIGTTSLGLFTGVSYSLAALSIPSLLALPSAKPAQHVFISLKQSASLHLRSLAAVSFLTLNLAYALSPARARHPYLLWTSLVAGLAAASDLVPGQSLLSQDQDDVNGETVERAVRASQRLEQARAAVGLLGFTMALVGIWGDVFKEGQIICSFFSFYKVLRISQLPTTTYQPPPTNHQLLLVMQFFTAFVLCVSVLLLHIEVAAVAATGTQVIEIALTDTLGGEVGWAYYANISVGTPGQIQSALVDTGSSDTIFPDSTAIACRTKSGCATTFVLEESPDYKVVTPGGLSVGYRDHSKMEGDYSVDRVQVGDISITNARIGVAKVVEDPTGIKTAILGIGYPSNEGQNTSDQPCCSTLLQALVESGEIESRLYGVYLSQRDHVQDGSITFGGIDTEKFKDQLTTLNCPRDNGITTKLNLKLDNVKAYLQDGSSQELMRSASDESHPVIMDTGATAWRVSEPVYRKILMLAGGNEQRPCKEVVRGAIYFQLTFSGYGSTNTATLNVDMADLFSPYAGTCQLAVTVDSSGETLGVGHHVMRAGYWVFDLDNGQISVAQANLEAKSSNVVKVQKGAGGLSKAIGRKTEV</sequence>
<evidence type="ECO:0000313" key="12">
    <source>
        <dbReference type="EMBL" id="THZ28940.1"/>
    </source>
</evidence>
<dbReference type="PANTHER" id="PTHR37278:SF1">
    <property type="entry name" value="AUTOPHAGY-RELATED PROTEIN 33-RELATED"/>
    <property type="match status" value="1"/>
</dbReference>
<dbReference type="InterPro" id="IPR033121">
    <property type="entry name" value="PEPTIDASE_A1"/>
</dbReference>
<keyword evidence="3 10" id="KW-0812">Transmembrane</keyword>
<dbReference type="GO" id="GO:0005741">
    <property type="term" value="C:mitochondrial outer membrane"/>
    <property type="evidence" value="ECO:0007669"/>
    <property type="project" value="TreeGrafter"/>
</dbReference>
<feature type="transmembrane region" description="Helical" evidence="10">
    <location>
        <begin position="16"/>
        <end position="37"/>
    </location>
</feature>
<evidence type="ECO:0000259" key="11">
    <source>
        <dbReference type="PROSITE" id="PS51767"/>
    </source>
</evidence>
<dbReference type="GO" id="GO:0016236">
    <property type="term" value="P:macroautophagy"/>
    <property type="evidence" value="ECO:0007669"/>
    <property type="project" value="TreeGrafter"/>
</dbReference>
<comment type="subcellular location">
    <subcellularLocation>
        <location evidence="1">Membrane</location>
        <topology evidence="1">Multi-pass membrane protein</topology>
    </subcellularLocation>
</comment>
<feature type="transmembrane region" description="Helical" evidence="10">
    <location>
        <begin position="132"/>
        <end position="150"/>
    </location>
</feature>